<proteinExistence type="predicted"/>
<sequence>MASEQHQHLLKGYEDTLYRRDAIDHIAGGLSECLQELYELGEILSRGQTIVLYHYLDEQALSTWHIWLSGS</sequence>
<accession>A0ABU6VEZ0</accession>
<organism evidence="1 2">
    <name type="scientific">Stylosanthes scabra</name>
    <dbReference type="NCBI Taxonomy" id="79078"/>
    <lineage>
        <taxon>Eukaryota</taxon>
        <taxon>Viridiplantae</taxon>
        <taxon>Streptophyta</taxon>
        <taxon>Embryophyta</taxon>
        <taxon>Tracheophyta</taxon>
        <taxon>Spermatophyta</taxon>
        <taxon>Magnoliopsida</taxon>
        <taxon>eudicotyledons</taxon>
        <taxon>Gunneridae</taxon>
        <taxon>Pentapetalae</taxon>
        <taxon>rosids</taxon>
        <taxon>fabids</taxon>
        <taxon>Fabales</taxon>
        <taxon>Fabaceae</taxon>
        <taxon>Papilionoideae</taxon>
        <taxon>50 kb inversion clade</taxon>
        <taxon>dalbergioids sensu lato</taxon>
        <taxon>Dalbergieae</taxon>
        <taxon>Pterocarpus clade</taxon>
        <taxon>Stylosanthes</taxon>
    </lineage>
</organism>
<dbReference type="EMBL" id="JASCZI010151334">
    <property type="protein sequence ID" value="MED6172126.1"/>
    <property type="molecule type" value="Genomic_DNA"/>
</dbReference>
<name>A0ABU6VEZ0_9FABA</name>
<protein>
    <submittedName>
        <fullName evidence="1">Uncharacterized protein</fullName>
    </submittedName>
</protein>
<evidence type="ECO:0000313" key="1">
    <source>
        <dbReference type="EMBL" id="MED6172126.1"/>
    </source>
</evidence>
<comment type="caution">
    <text evidence="1">The sequence shown here is derived from an EMBL/GenBank/DDBJ whole genome shotgun (WGS) entry which is preliminary data.</text>
</comment>
<gene>
    <name evidence="1" type="ORF">PIB30_047143</name>
</gene>
<reference evidence="1 2" key="1">
    <citation type="journal article" date="2023" name="Plants (Basel)">
        <title>Bridging the Gap: Combining Genomics and Transcriptomics Approaches to Understand Stylosanthes scabra, an Orphan Legume from the Brazilian Caatinga.</title>
        <authorList>
            <person name="Ferreira-Neto J.R.C."/>
            <person name="da Silva M.D."/>
            <person name="Binneck E."/>
            <person name="de Melo N.F."/>
            <person name="da Silva R.H."/>
            <person name="de Melo A.L.T.M."/>
            <person name="Pandolfi V."/>
            <person name="Bustamante F.O."/>
            <person name="Brasileiro-Vidal A.C."/>
            <person name="Benko-Iseppon A.M."/>
        </authorList>
    </citation>
    <scope>NUCLEOTIDE SEQUENCE [LARGE SCALE GENOMIC DNA]</scope>
    <source>
        <tissue evidence="1">Leaves</tissue>
    </source>
</reference>
<dbReference type="Proteomes" id="UP001341840">
    <property type="component" value="Unassembled WGS sequence"/>
</dbReference>
<evidence type="ECO:0000313" key="2">
    <source>
        <dbReference type="Proteomes" id="UP001341840"/>
    </source>
</evidence>
<keyword evidence="2" id="KW-1185">Reference proteome</keyword>